<dbReference type="EMBL" id="KZ857417">
    <property type="protein sequence ID" value="RDX47689.1"/>
    <property type="molecule type" value="Genomic_DNA"/>
</dbReference>
<dbReference type="AlphaFoldDB" id="A0A371D5A0"/>
<name>A0A371D5A0_9APHY</name>
<dbReference type="Proteomes" id="UP000256964">
    <property type="component" value="Unassembled WGS sequence"/>
</dbReference>
<reference evidence="1 2" key="1">
    <citation type="journal article" date="2018" name="Biotechnol. Biofuels">
        <title>Integrative visual omics of the white-rot fungus Polyporus brumalis exposes the biotechnological potential of its oxidative enzymes for delignifying raw plant biomass.</title>
        <authorList>
            <person name="Miyauchi S."/>
            <person name="Rancon A."/>
            <person name="Drula E."/>
            <person name="Hage H."/>
            <person name="Chaduli D."/>
            <person name="Favel A."/>
            <person name="Grisel S."/>
            <person name="Henrissat B."/>
            <person name="Herpoel-Gimbert I."/>
            <person name="Ruiz-Duenas F.J."/>
            <person name="Chevret D."/>
            <person name="Hainaut M."/>
            <person name="Lin J."/>
            <person name="Wang M."/>
            <person name="Pangilinan J."/>
            <person name="Lipzen A."/>
            <person name="Lesage-Meessen L."/>
            <person name="Navarro D."/>
            <person name="Riley R."/>
            <person name="Grigoriev I.V."/>
            <person name="Zhou S."/>
            <person name="Raouche S."/>
            <person name="Rosso M.N."/>
        </authorList>
    </citation>
    <scope>NUCLEOTIDE SEQUENCE [LARGE SCALE GENOMIC DNA]</scope>
    <source>
        <strain evidence="1 2">BRFM 1820</strain>
    </source>
</reference>
<evidence type="ECO:0000313" key="2">
    <source>
        <dbReference type="Proteomes" id="UP000256964"/>
    </source>
</evidence>
<gene>
    <name evidence="1" type="ORF">OH76DRAFT_1405765</name>
</gene>
<proteinExistence type="predicted"/>
<accession>A0A371D5A0</accession>
<evidence type="ECO:0000313" key="1">
    <source>
        <dbReference type="EMBL" id="RDX47689.1"/>
    </source>
</evidence>
<keyword evidence="2" id="KW-1185">Reference proteome</keyword>
<organism evidence="1 2">
    <name type="scientific">Lentinus brumalis</name>
    <dbReference type="NCBI Taxonomy" id="2498619"/>
    <lineage>
        <taxon>Eukaryota</taxon>
        <taxon>Fungi</taxon>
        <taxon>Dikarya</taxon>
        <taxon>Basidiomycota</taxon>
        <taxon>Agaricomycotina</taxon>
        <taxon>Agaricomycetes</taxon>
        <taxon>Polyporales</taxon>
        <taxon>Polyporaceae</taxon>
        <taxon>Lentinus</taxon>
    </lineage>
</organism>
<protein>
    <submittedName>
        <fullName evidence="1">Uncharacterized protein</fullName>
    </submittedName>
</protein>
<sequence>MTLISMLQVDGFHDLTLVDAHRFPKLKPIEILVKVHAVSIQVVHRLLPIVAALPANSRS</sequence>